<dbReference type="EMBL" id="RXIF01000004">
    <property type="protein sequence ID" value="RZN64803.1"/>
    <property type="molecule type" value="Genomic_DNA"/>
</dbReference>
<dbReference type="InterPro" id="IPR000073">
    <property type="entry name" value="AB_hydrolase_1"/>
</dbReference>
<keyword evidence="1" id="KW-1133">Transmembrane helix</keyword>
<dbReference type="InterPro" id="IPR051321">
    <property type="entry name" value="PHA/PHB_synthase"/>
</dbReference>
<dbReference type="InterPro" id="IPR029058">
    <property type="entry name" value="AB_hydrolase_fold"/>
</dbReference>
<organism evidence="3 4">
    <name type="scientific">Methanoliparum thermophilum</name>
    <dbReference type="NCBI Taxonomy" id="2491083"/>
    <lineage>
        <taxon>Archaea</taxon>
        <taxon>Methanobacteriati</taxon>
        <taxon>Methanobacteriota</taxon>
        <taxon>Candidatus Methanoliparia</taxon>
        <taxon>Candidatus Methanoliparales</taxon>
        <taxon>Candidatus Methanoliparaceae</taxon>
        <taxon>Candidatus Methanoliparum</taxon>
    </lineage>
</organism>
<dbReference type="GO" id="GO:0016787">
    <property type="term" value="F:hydrolase activity"/>
    <property type="evidence" value="ECO:0007669"/>
    <property type="project" value="UniProtKB-KW"/>
</dbReference>
<sequence length="224" mass="26142">MDKIPNRKVSIMGYCLGGILSLIYAFLHPEKVNKLILLATPIDFSIWFDPRIFFCTIIDSDYINLYSGSIPGSLPNAYGVYLLSLYLPLFMMHGDFIEEFLEYEYQRDIFRRITWITDAQSIPKSVYRTVIIDFYQKNNFIKGLVEINGEYIDLSKINIPLLNIIARYDHLIPYQSSNFLEKVYSGKYKEIVFPSSHIGLSVSKKAHNKLWPRVCDWLADQKKE</sequence>
<evidence type="ECO:0000256" key="1">
    <source>
        <dbReference type="SAM" id="Phobius"/>
    </source>
</evidence>
<reference evidence="3 4" key="1">
    <citation type="journal article" date="2019" name="Nat. Microbiol.">
        <title>Wide diversity of methane and short-chain alkane metabolisms in uncultured archaea.</title>
        <authorList>
            <person name="Borrel G."/>
            <person name="Adam P.S."/>
            <person name="McKay L.J."/>
            <person name="Chen L.X."/>
            <person name="Sierra-Garcia I.N."/>
            <person name="Sieber C.M."/>
            <person name="Letourneur Q."/>
            <person name="Ghozlane A."/>
            <person name="Andersen G.L."/>
            <person name="Li W.J."/>
            <person name="Hallam S.J."/>
            <person name="Muyzer G."/>
            <person name="de Oliveira V.M."/>
            <person name="Inskeep W.P."/>
            <person name="Banfield J.F."/>
            <person name="Gribaldo S."/>
        </authorList>
    </citation>
    <scope>NUCLEOTIDE SEQUENCE [LARGE SCALE GENOMIC DNA]</scope>
    <source>
        <strain evidence="3">NM1a</strain>
    </source>
</reference>
<gene>
    <name evidence="3" type="ORF">EF806_01765</name>
</gene>
<comment type="caution">
    <text evidence="3">The sequence shown here is derived from an EMBL/GenBank/DDBJ whole genome shotgun (WGS) entry which is preliminary data.</text>
</comment>
<evidence type="ECO:0000259" key="2">
    <source>
        <dbReference type="Pfam" id="PF00561"/>
    </source>
</evidence>
<accession>A0A520KS94</accession>
<feature type="domain" description="AB hydrolase-1" evidence="2">
    <location>
        <begin position="1"/>
        <end position="199"/>
    </location>
</feature>
<dbReference type="AlphaFoldDB" id="A0A520KS94"/>
<keyword evidence="1" id="KW-0812">Transmembrane</keyword>
<name>A0A520KS94_METT2</name>
<keyword evidence="1" id="KW-0472">Membrane</keyword>
<dbReference type="Proteomes" id="UP000317158">
    <property type="component" value="Unassembled WGS sequence"/>
</dbReference>
<dbReference type="PANTHER" id="PTHR36837">
    <property type="entry name" value="POLY(3-HYDROXYALKANOATE) POLYMERASE SUBUNIT PHAC"/>
    <property type="match status" value="1"/>
</dbReference>
<dbReference type="SUPFAM" id="SSF53474">
    <property type="entry name" value="alpha/beta-Hydrolases"/>
    <property type="match status" value="1"/>
</dbReference>
<proteinExistence type="predicted"/>
<evidence type="ECO:0000313" key="3">
    <source>
        <dbReference type="EMBL" id="RZN64803.1"/>
    </source>
</evidence>
<dbReference type="PANTHER" id="PTHR36837:SF2">
    <property type="entry name" value="POLY(3-HYDROXYALKANOATE) POLYMERASE SUBUNIT PHAC"/>
    <property type="match status" value="1"/>
</dbReference>
<dbReference type="Gene3D" id="3.40.50.1820">
    <property type="entry name" value="alpha/beta hydrolase"/>
    <property type="match status" value="1"/>
</dbReference>
<keyword evidence="3" id="KW-0378">Hydrolase</keyword>
<protein>
    <submittedName>
        <fullName evidence="3">Alpha/beta fold hydrolase</fullName>
    </submittedName>
</protein>
<feature type="transmembrane region" description="Helical" evidence="1">
    <location>
        <begin position="9"/>
        <end position="27"/>
    </location>
</feature>
<evidence type="ECO:0000313" key="4">
    <source>
        <dbReference type="Proteomes" id="UP000317158"/>
    </source>
</evidence>
<dbReference type="Pfam" id="PF00561">
    <property type="entry name" value="Abhydrolase_1"/>
    <property type="match status" value="1"/>
</dbReference>